<name>A0ABU1DZU5_9FLAO</name>
<dbReference type="Gene3D" id="2.60.40.1930">
    <property type="match status" value="1"/>
</dbReference>
<dbReference type="RefSeq" id="WP_309521321.1">
    <property type="nucleotide sequence ID" value="NZ_JAVIXS010000001.1"/>
</dbReference>
<evidence type="ECO:0000313" key="2">
    <source>
        <dbReference type="Proteomes" id="UP001260959"/>
    </source>
</evidence>
<protein>
    <recommendedName>
        <fullName evidence="3">TonB-dependent receptor plug domain-containing protein</fullName>
    </recommendedName>
</protein>
<dbReference type="EMBL" id="JAVIXS010000001">
    <property type="protein sequence ID" value="MDR4950902.1"/>
    <property type="molecule type" value="Genomic_DNA"/>
</dbReference>
<accession>A0ABU1DZU5</accession>
<evidence type="ECO:0000313" key="1">
    <source>
        <dbReference type="EMBL" id="MDR4950902.1"/>
    </source>
</evidence>
<comment type="caution">
    <text evidence="1">The sequence shown here is derived from an EMBL/GenBank/DDBJ whole genome shotgun (WGS) entry which is preliminary data.</text>
</comment>
<organism evidence="1 2">
    <name type="scientific">Chryseobacterium metallicongregator</name>
    <dbReference type="NCBI Taxonomy" id="3073042"/>
    <lineage>
        <taxon>Bacteria</taxon>
        <taxon>Pseudomonadati</taxon>
        <taxon>Bacteroidota</taxon>
        <taxon>Flavobacteriia</taxon>
        <taxon>Flavobacteriales</taxon>
        <taxon>Weeksellaceae</taxon>
        <taxon>Chryseobacterium group</taxon>
        <taxon>Chryseobacterium</taxon>
    </lineage>
</organism>
<reference evidence="1 2" key="1">
    <citation type="submission" date="2023-08" db="EMBL/GenBank/DDBJ databases">
        <authorList>
            <person name="Maltman C."/>
        </authorList>
    </citation>
    <scope>NUCLEOTIDE SEQUENCE [LARGE SCALE GENOMIC DNA]</scope>
    <source>
        <strain evidence="1 2">ES2</strain>
    </source>
</reference>
<dbReference type="Proteomes" id="UP001260959">
    <property type="component" value="Unassembled WGS sequence"/>
</dbReference>
<proteinExistence type="predicted"/>
<keyword evidence="2" id="KW-1185">Reference proteome</keyword>
<gene>
    <name evidence="1" type="ORF">REB14_01750</name>
</gene>
<sequence length="798" mass="89502">MSKKLITALAISTMYCINAQTKAEEAIKTLEQKYPQEKIHLLLNKNSFVAGDNLWFKAFVFDGYTTTNTSSSLFIELYDKNKNQISKKLFPLINGEGNGSISLPDSLKEDIYYVRAYTTWMANFSEDFQLVKPIPIYNPTSPEKLTANNDSHWTASVHPESGSFIDGINTKFAVRLQSNGEAPSNWEGYITDTDNPNVKISTFKGLDQNVGLFSLTPKSGKKYQLIVQDSQGQTQNISLPDVSPSGINLQVTSDKNHLTYSLQSKNLPESSKYFKIIGTMANQLVYKAKISKISNDTQYPISYNQLVNGILQLTVFDDKENIIASRLSFVQPQSLQVKKPALESISLSNSPRGKSSFDISKNSNHPNYTVLITDSGVGNTEEDQNLLSSFWLTGDITSKITKPAQYFSPRANTDALDALLISEKWKRFDWQSIMSGNYPVIKYEPQNFLSYKGKINVQGKPSPNTDLNLIFDTNSGPQIFQIKSDSNGFFTLNNLLFEDSMKFSYQLNTKQTDPNYTVFFQPSYEFIPYQKKLPLTPYQLTPRSANEQPSNEVTRAITALNTQKAISDKVINIAEVKLKGELKDKTKKLNKQLSSSLFTSINESVFDFVNSPNLQGSTNILQWLQGKVAGLNVQFQNGDYIPYIRGSAAGVFLDEVNVDPGQISSLPMSEIAMVKVSKGSIVGVFGGELGIIAIYTKRSGPSGKTIDKSLPSQLRKITLNGYNKEIPFDNPVYENDSFKSIPQDTRSILYWNPYLEDQSPEPSNIQFYNNDDAKKYKIIIMGYDKNSETPLYYNEVLP</sequence>
<evidence type="ECO:0008006" key="3">
    <source>
        <dbReference type="Google" id="ProtNLM"/>
    </source>
</evidence>